<accession>A0ABQ1NJQ5</accession>
<evidence type="ECO:0000259" key="1">
    <source>
        <dbReference type="Pfam" id="PF13304"/>
    </source>
</evidence>
<keyword evidence="3" id="KW-1185">Reference proteome</keyword>
<feature type="domain" description="ATPase AAA-type core" evidence="1">
    <location>
        <begin position="95"/>
        <end position="205"/>
    </location>
</feature>
<reference evidence="3" key="1">
    <citation type="journal article" date="2019" name="Int. J. Syst. Evol. Microbiol.">
        <title>The Global Catalogue of Microorganisms (GCM) 10K type strain sequencing project: providing services to taxonomists for standard genome sequencing and annotation.</title>
        <authorList>
            <consortium name="The Broad Institute Genomics Platform"/>
            <consortium name="The Broad Institute Genome Sequencing Center for Infectious Disease"/>
            <person name="Wu L."/>
            <person name="Ma J."/>
        </authorList>
    </citation>
    <scope>NUCLEOTIDE SEQUENCE [LARGE SCALE GENOMIC DNA]</scope>
    <source>
        <strain evidence="3">CGMCC 1.15480</strain>
    </source>
</reference>
<dbReference type="SUPFAM" id="SSF52540">
    <property type="entry name" value="P-loop containing nucleoside triphosphate hydrolases"/>
    <property type="match status" value="1"/>
</dbReference>
<sequence>MTVELHGEESDQESLRHSTVYFRTAYRHEADFNVQNLTQQPSPLEDKGYARRAVDIDQSVSENYQRLLWQTFSAVYDETTPDNATKAEIRDRLTGSLRDSLQRVFPDLVLTRIGGLSRGRAFEFTKGESRGFPYVNLSAGEKAVFDLLLDSVIKAEYFERSIWCIDEPEVHIGTAAQGLVLRELLRLMPADAQLILASHSLGFMSEAVKISAQGGDGVAFLDFGSHDFDKPVRMTPVRPSREFWKRNLVVAMDDIATLVAPRTVVMCEGSGDGFDAQCYRQIFSAEYPDTDFVSVGNSSDAQLDKLGLTSTLQTIVEGTNVIRLRDRDLASESEVAEWRGNGTRVLSRRHIEGYLFDQEVLDALCDRLGVPEAKTDLASIRLRRMDELAGRGKDPDDVKSAAGPMYTDIRKRLSLGGAGTTARAFAIQHLAPLIRPPMRVYKELKADLAIDS</sequence>
<comment type="caution">
    <text evidence="2">The sequence shown here is derived from an EMBL/GenBank/DDBJ whole genome shotgun (WGS) entry which is preliminary data.</text>
</comment>
<evidence type="ECO:0000313" key="3">
    <source>
        <dbReference type="Proteomes" id="UP000597761"/>
    </source>
</evidence>
<dbReference type="Pfam" id="PF13304">
    <property type="entry name" value="AAA_21"/>
    <property type="match status" value="1"/>
</dbReference>
<name>A0ABQ1NJQ5_9MICC</name>
<dbReference type="Gene3D" id="3.40.50.300">
    <property type="entry name" value="P-loop containing nucleotide triphosphate hydrolases"/>
    <property type="match status" value="1"/>
</dbReference>
<protein>
    <recommendedName>
        <fullName evidence="1">ATPase AAA-type core domain-containing protein</fullName>
    </recommendedName>
</protein>
<proteinExistence type="predicted"/>
<evidence type="ECO:0000313" key="2">
    <source>
        <dbReference type="EMBL" id="GGC78880.1"/>
    </source>
</evidence>
<dbReference type="EMBL" id="BMJI01000001">
    <property type="protein sequence ID" value="GGC78880.1"/>
    <property type="molecule type" value="Genomic_DNA"/>
</dbReference>
<dbReference type="InterPro" id="IPR003959">
    <property type="entry name" value="ATPase_AAA_core"/>
</dbReference>
<organism evidence="2 3">
    <name type="scientific">Tersicoccus solisilvae</name>
    <dbReference type="NCBI Taxonomy" id="1882339"/>
    <lineage>
        <taxon>Bacteria</taxon>
        <taxon>Bacillati</taxon>
        <taxon>Actinomycetota</taxon>
        <taxon>Actinomycetes</taxon>
        <taxon>Micrococcales</taxon>
        <taxon>Micrococcaceae</taxon>
        <taxon>Tersicoccus</taxon>
    </lineage>
</organism>
<dbReference type="InterPro" id="IPR027417">
    <property type="entry name" value="P-loop_NTPase"/>
</dbReference>
<dbReference type="Proteomes" id="UP000597761">
    <property type="component" value="Unassembled WGS sequence"/>
</dbReference>
<gene>
    <name evidence="2" type="ORF">GCM10011512_01880</name>
</gene>